<protein>
    <submittedName>
        <fullName evidence="1">Uncharacterized protein</fullName>
    </submittedName>
</protein>
<dbReference type="Proteomes" id="UP001162992">
    <property type="component" value="Chromosome 1"/>
</dbReference>
<dbReference type="EMBL" id="CM055092">
    <property type="protein sequence ID" value="KAJ7571152.1"/>
    <property type="molecule type" value="Genomic_DNA"/>
</dbReference>
<sequence length="103" mass="11716">MAFTCLYLDCCAFHYLLPSNLGKSNKSQVVALGLDIPIVLVSMSTRVSTSWPPTNELKRVMLPYEYTVLPPWVPPLFVLPQPYFHFPILPMHPRALAFYVMSS</sequence>
<gene>
    <name evidence="1" type="ORF">O6H91_01G152000</name>
</gene>
<organism evidence="1 2">
    <name type="scientific">Diphasiastrum complanatum</name>
    <name type="common">Issler's clubmoss</name>
    <name type="synonym">Lycopodium complanatum</name>
    <dbReference type="NCBI Taxonomy" id="34168"/>
    <lineage>
        <taxon>Eukaryota</taxon>
        <taxon>Viridiplantae</taxon>
        <taxon>Streptophyta</taxon>
        <taxon>Embryophyta</taxon>
        <taxon>Tracheophyta</taxon>
        <taxon>Lycopodiopsida</taxon>
        <taxon>Lycopodiales</taxon>
        <taxon>Lycopodiaceae</taxon>
        <taxon>Lycopodioideae</taxon>
        <taxon>Diphasiastrum</taxon>
    </lineage>
</organism>
<proteinExistence type="predicted"/>
<evidence type="ECO:0000313" key="2">
    <source>
        <dbReference type="Proteomes" id="UP001162992"/>
    </source>
</evidence>
<comment type="caution">
    <text evidence="1">The sequence shown here is derived from an EMBL/GenBank/DDBJ whole genome shotgun (WGS) entry which is preliminary data.</text>
</comment>
<name>A0ACC2EXB7_DIPCM</name>
<accession>A0ACC2EXB7</accession>
<evidence type="ECO:0000313" key="1">
    <source>
        <dbReference type="EMBL" id="KAJ7571152.1"/>
    </source>
</evidence>
<reference evidence="2" key="1">
    <citation type="journal article" date="2024" name="Proc. Natl. Acad. Sci. U.S.A.">
        <title>Extraordinary preservation of gene collinearity over three hundred million years revealed in homosporous lycophytes.</title>
        <authorList>
            <person name="Li C."/>
            <person name="Wickell D."/>
            <person name="Kuo L.Y."/>
            <person name="Chen X."/>
            <person name="Nie B."/>
            <person name="Liao X."/>
            <person name="Peng D."/>
            <person name="Ji J."/>
            <person name="Jenkins J."/>
            <person name="Williams M."/>
            <person name="Shu S."/>
            <person name="Plott C."/>
            <person name="Barry K."/>
            <person name="Rajasekar S."/>
            <person name="Grimwood J."/>
            <person name="Han X."/>
            <person name="Sun S."/>
            <person name="Hou Z."/>
            <person name="He W."/>
            <person name="Dai G."/>
            <person name="Sun C."/>
            <person name="Schmutz J."/>
            <person name="Leebens-Mack J.H."/>
            <person name="Li F.W."/>
            <person name="Wang L."/>
        </authorList>
    </citation>
    <scope>NUCLEOTIDE SEQUENCE [LARGE SCALE GENOMIC DNA]</scope>
    <source>
        <strain evidence="2">cv. PW_Plant_1</strain>
    </source>
</reference>
<keyword evidence="2" id="KW-1185">Reference proteome</keyword>